<organismHost>
    <name type="scientific">Homo sapiens</name>
    <name type="common">Human</name>
    <dbReference type="NCBI Taxonomy" id="9606"/>
</organismHost>
<sequence>MSDITNSKSSMVIFYLEKLTRREQHLIYSREKDLSKCSFGFLLFFFYAAYIGMAIGFIGSSPDAELSSENSRISSSVLLGCLLCCTDWSAVVPGKTETFRKPFVAIMIKKLKSCFAAYLSDLEQGSMCDMANASPTSLELGLSKLDKES</sequence>
<dbReference type="Pfam" id="PF17465">
    <property type="entry name" value="U83"/>
    <property type="match status" value="1"/>
</dbReference>
<keyword evidence="1" id="KW-1133">Transmembrane helix</keyword>
<dbReference type="InterPro" id="IPR035347">
    <property type="entry name" value="Putative_chemo_U83"/>
</dbReference>
<protein>
    <submittedName>
        <fullName evidence="2">H83</fullName>
    </submittedName>
</protein>
<keyword evidence="1" id="KW-0812">Transmembrane</keyword>
<feature type="transmembrane region" description="Helical" evidence="1">
    <location>
        <begin position="39"/>
        <end position="61"/>
    </location>
</feature>
<gene>
    <name evidence="2" type="primary">H83</name>
</gene>
<accession>O57144</accession>
<name>O57144_HHV6H</name>
<dbReference type="EMBL" id="U92288">
    <property type="protein sequence ID" value="AAC40332.1"/>
    <property type="molecule type" value="Genomic_DNA"/>
</dbReference>
<reference evidence="2" key="1">
    <citation type="journal article" date="1997" name="Virus Res.">
        <title>Nucleotide sequence analysis of a 30-kilobase-pair region of human herpesvirus-6B (HHV-6B) genome and strain-specific variations in major immediate-early genes.</title>
        <authorList>
            <person name="Kosuge H."/>
            <person name="Isegawa Y."/>
            <person name="Yamanishi K."/>
        </authorList>
    </citation>
    <scope>NUCLEOTIDE SEQUENCE</scope>
    <source>
        <strain evidence="2">HST</strain>
    </source>
</reference>
<organism evidence="2">
    <name type="scientific">Human herpesvirus 6B</name>
    <name type="common">HHV-6 variant B</name>
    <name type="synonym">Human B lymphotropic virus</name>
    <dbReference type="NCBI Taxonomy" id="32604"/>
    <lineage>
        <taxon>Viruses</taxon>
        <taxon>Duplodnaviria</taxon>
        <taxon>Heunggongvirae</taxon>
        <taxon>Peploviricota</taxon>
        <taxon>Herviviricetes</taxon>
        <taxon>Herpesvirales</taxon>
        <taxon>Orthoherpesviridae</taxon>
        <taxon>Betaherpesvirinae</taxon>
        <taxon>Roseolovirus</taxon>
        <taxon>Roseolovirus humanbeta6b</taxon>
    </lineage>
</organism>
<evidence type="ECO:0000256" key="1">
    <source>
        <dbReference type="SAM" id="Phobius"/>
    </source>
</evidence>
<feature type="transmembrane region" description="Helical" evidence="1">
    <location>
        <begin position="73"/>
        <end position="92"/>
    </location>
</feature>
<proteinExistence type="predicted"/>
<evidence type="ECO:0000313" key="2">
    <source>
        <dbReference type="EMBL" id="AAC40332.1"/>
    </source>
</evidence>
<keyword evidence="1" id="KW-0472">Membrane</keyword>